<sequence length="75" mass="8945">MKIKNERMMLMSNKMFMRVEDVAEEMGVSVSYAYKLIRKLNKELQSTGCITIPGRIDRKFFYEKFYSTKTTERSD</sequence>
<evidence type="ECO:0000313" key="1">
    <source>
        <dbReference type="EMBL" id="EKC48132.1"/>
    </source>
</evidence>
<reference evidence="1" key="1">
    <citation type="journal article" date="2013" name="Environ. Microbiol.">
        <title>Microbiota from the distal guts of lean and obese adolescents exhibit partial functional redundancy besides clear differences in community structure.</title>
        <authorList>
            <person name="Ferrer M."/>
            <person name="Ruiz A."/>
            <person name="Lanza F."/>
            <person name="Haange S.B."/>
            <person name="Oberbach A."/>
            <person name="Till H."/>
            <person name="Bargiela R."/>
            <person name="Campoy C."/>
            <person name="Segura M.T."/>
            <person name="Richter M."/>
            <person name="von Bergen M."/>
            <person name="Seifert J."/>
            <person name="Suarez A."/>
        </authorList>
    </citation>
    <scope>NUCLEOTIDE SEQUENCE</scope>
</reference>
<organism evidence="1">
    <name type="scientific">human gut metagenome</name>
    <dbReference type="NCBI Taxonomy" id="408170"/>
    <lineage>
        <taxon>unclassified sequences</taxon>
        <taxon>metagenomes</taxon>
        <taxon>organismal metagenomes</taxon>
    </lineage>
</organism>
<protein>
    <submittedName>
        <fullName evidence="1">Transcriptional regulator</fullName>
    </submittedName>
</protein>
<gene>
    <name evidence="1" type="ORF">LEA_19027</name>
</gene>
<dbReference type="AlphaFoldDB" id="K1RHV1"/>
<dbReference type="EMBL" id="AJWY01013072">
    <property type="protein sequence ID" value="EKC48132.1"/>
    <property type="molecule type" value="Genomic_DNA"/>
</dbReference>
<proteinExistence type="predicted"/>
<accession>K1RHV1</accession>
<name>K1RHV1_9ZZZZ</name>
<comment type="caution">
    <text evidence="1">The sequence shown here is derived from an EMBL/GenBank/DDBJ whole genome shotgun (WGS) entry which is preliminary data.</text>
</comment>